<dbReference type="UniPathway" id="UPA00253"/>
<dbReference type="GO" id="GO:0005737">
    <property type="term" value="C:cytoplasm"/>
    <property type="evidence" value="ECO:0007669"/>
    <property type="project" value="TreeGrafter"/>
</dbReference>
<comment type="pathway">
    <text evidence="1">Cofactor biosynthesis; NAD(+) biosynthesis.</text>
</comment>
<feature type="non-terminal residue" evidence="5">
    <location>
        <position position="74"/>
    </location>
</feature>
<feature type="non-terminal residue" evidence="5">
    <location>
        <position position="1"/>
    </location>
</feature>
<keyword evidence="3" id="KW-0328">Glycosyltransferase</keyword>
<evidence type="ECO:0000313" key="5">
    <source>
        <dbReference type="EMBL" id="NXA89602.1"/>
    </source>
</evidence>
<gene>
    <name evidence="5" type="primary">Qprt_0</name>
    <name evidence="5" type="ORF">MELVER_R07435</name>
</gene>
<dbReference type="InterPro" id="IPR002638">
    <property type="entry name" value="Quinolinate_PRibosylTrfase_C"/>
</dbReference>
<dbReference type="GO" id="GO:0034213">
    <property type="term" value="P:quinolinate catabolic process"/>
    <property type="evidence" value="ECO:0007669"/>
    <property type="project" value="TreeGrafter"/>
</dbReference>
<dbReference type="InterPro" id="IPR013785">
    <property type="entry name" value="Aldolase_TIM"/>
</dbReference>
<feature type="domain" description="Quinolinate phosphoribosyl transferase C-terminal" evidence="4">
    <location>
        <begin position="4"/>
        <end position="73"/>
    </location>
</feature>
<evidence type="ECO:0000256" key="3">
    <source>
        <dbReference type="ARBA" id="ARBA00022676"/>
    </source>
</evidence>
<dbReference type="GO" id="GO:0009435">
    <property type="term" value="P:NAD+ biosynthetic process"/>
    <property type="evidence" value="ECO:0007669"/>
    <property type="project" value="UniProtKB-UniPathway"/>
</dbReference>
<dbReference type="GO" id="GO:0004514">
    <property type="term" value="F:nicotinate-nucleotide diphosphorylase (carboxylating) activity"/>
    <property type="evidence" value="ECO:0007669"/>
    <property type="project" value="InterPro"/>
</dbReference>
<organism evidence="5 6">
    <name type="scientific">Melanocharis versteri</name>
    <name type="common">Fan-tailed berrypecker</name>
    <dbReference type="NCBI Taxonomy" id="254552"/>
    <lineage>
        <taxon>Eukaryota</taxon>
        <taxon>Metazoa</taxon>
        <taxon>Chordata</taxon>
        <taxon>Craniata</taxon>
        <taxon>Vertebrata</taxon>
        <taxon>Euteleostomi</taxon>
        <taxon>Archelosauria</taxon>
        <taxon>Archosauria</taxon>
        <taxon>Dinosauria</taxon>
        <taxon>Saurischia</taxon>
        <taxon>Theropoda</taxon>
        <taxon>Coelurosauria</taxon>
        <taxon>Aves</taxon>
        <taxon>Neognathae</taxon>
        <taxon>Neoaves</taxon>
        <taxon>Telluraves</taxon>
        <taxon>Australaves</taxon>
        <taxon>Passeriformes</taxon>
        <taxon>Passeroidea</taxon>
        <taxon>Melanocharitidae</taxon>
        <taxon>Melanocharis</taxon>
    </lineage>
</organism>
<dbReference type="EMBL" id="VZTG01003789">
    <property type="protein sequence ID" value="NXA89602.1"/>
    <property type="molecule type" value="Genomic_DNA"/>
</dbReference>
<evidence type="ECO:0000259" key="4">
    <source>
        <dbReference type="Pfam" id="PF01729"/>
    </source>
</evidence>
<keyword evidence="3" id="KW-0808">Transferase</keyword>
<comment type="caution">
    <text evidence="5">The sequence shown here is derived from an EMBL/GenBank/DDBJ whole genome shotgun (WGS) entry which is preliminary data.</text>
</comment>
<accession>A0A7K7ZH19</accession>
<sequence length="74" mass="7831">AGLGVDIILLDNLASQELHMVVAQVKATHPWVTVEASGATVLRTLSQLLGPHIDMVSMGCLTHSAPTLDFALRV</sequence>
<evidence type="ECO:0000313" key="6">
    <source>
        <dbReference type="Proteomes" id="UP000538725"/>
    </source>
</evidence>
<keyword evidence="6" id="KW-1185">Reference proteome</keyword>
<name>A0A7K7ZH19_9PASE</name>
<dbReference type="SUPFAM" id="SSF51690">
    <property type="entry name" value="Nicotinate/Quinolinate PRTase C-terminal domain-like"/>
    <property type="match status" value="1"/>
</dbReference>
<dbReference type="InterPro" id="IPR027277">
    <property type="entry name" value="NadC/ModD"/>
</dbReference>
<evidence type="ECO:0000256" key="2">
    <source>
        <dbReference type="ARBA" id="ARBA00009400"/>
    </source>
</evidence>
<evidence type="ECO:0000256" key="1">
    <source>
        <dbReference type="ARBA" id="ARBA00004790"/>
    </source>
</evidence>
<dbReference type="PANTHER" id="PTHR32179">
    <property type="entry name" value="NICOTINATE-NUCLEOTIDE PYROPHOSPHORYLASE [CARBOXYLATING]"/>
    <property type="match status" value="1"/>
</dbReference>
<comment type="similarity">
    <text evidence="2">Belongs to the NadC/ModD family.</text>
</comment>
<dbReference type="Proteomes" id="UP000538725">
    <property type="component" value="Unassembled WGS sequence"/>
</dbReference>
<dbReference type="PANTHER" id="PTHR32179:SF3">
    <property type="entry name" value="NICOTINATE-NUCLEOTIDE PYROPHOSPHORYLASE [CARBOXYLATING]"/>
    <property type="match status" value="1"/>
</dbReference>
<reference evidence="5 6" key="1">
    <citation type="submission" date="2019-09" db="EMBL/GenBank/DDBJ databases">
        <title>Bird 10,000 Genomes (B10K) Project - Family phase.</title>
        <authorList>
            <person name="Zhang G."/>
        </authorList>
    </citation>
    <scope>NUCLEOTIDE SEQUENCE [LARGE SCALE GENOMIC DNA]</scope>
    <source>
        <strain evidence="5">B10K-DU-029-37</strain>
        <tissue evidence="5">Liver</tissue>
    </source>
</reference>
<dbReference type="AlphaFoldDB" id="A0A7K7ZH19"/>
<dbReference type="InterPro" id="IPR036068">
    <property type="entry name" value="Nicotinate_pribotase-like_C"/>
</dbReference>
<proteinExistence type="inferred from homology"/>
<dbReference type="Gene3D" id="3.20.20.70">
    <property type="entry name" value="Aldolase class I"/>
    <property type="match status" value="1"/>
</dbReference>
<protein>
    <submittedName>
        <fullName evidence="5">NADC pyrophosphorylase</fullName>
    </submittedName>
</protein>
<dbReference type="Pfam" id="PF01729">
    <property type="entry name" value="QRPTase_C"/>
    <property type="match status" value="1"/>
</dbReference>